<feature type="compositionally biased region" description="Basic and acidic residues" evidence="1">
    <location>
        <begin position="176"/>
        <end position="186"/>
    </location>
</feature>
<accession>A0ABN9VB87</accession>
<dbReference type="EMBL" id="CAUYUJ010016850">
    <property type="protein sequence ID" value="CAK0869461.1"/>
    <property type="molecule type" value="Genomic_DNA"/>
</dbReference>
<proteinExistence type="predicted"/>
<comment type="caution">
    <text evidence="2">The sequence shown here is derived from an EMBL/GenBank/DDBJ whole genome shotgun (WGS) entry which is preliminary data.</text>
</comment>
<feature type="region of interest" description="Disordered" evidence="1">
    <location>
        <begin position="165"/>
        <end position="372"/>
    </location>
</feature>
<feature type="compositionally biased region" description="Low complexity" evidence="1">
    <location>
        <begin position="248"/>
        <end position="258"/>
    </location>
</feature>
<protein>
    <submittedName>
        <fullName evidence="2">Uncharacterized protein</fullName>
    </submittedName>
</protein>
<gene>
    <name evidence="2" type="ORF">PCOR1329_LOCUS55806</name>
</gene>
<keyword evidence="3" id="KW-1185">Reference proteome</keyword>
<feature type="region of interest" description="Disordered" evidence="1">
    <location>
        <begin position="42"/>
        <end position="102"/>
    </location>
</feature>
<feature type="compositionally biased region" description="Low complexity" evidence="1">
    <location>
        <begin position="216"/>
        <end position="227"/>
    </location>
</feature>
<feature type="compositionally biased region" description="Basic residues" evidence="1">
    <location>
        <begin position="326"/>
        <end position="343"/>
    </location>
</feature>
<sequence>MQTTHARKGWMGSRAPQPFGGGCRVHAGRAALAMEARWAAPRLATSASRGRLSVSPMRARPDGHVLRQASSPLRRPAAPSHPGPARMSSSPQGAPHPAPNGVALGGGLAAVVCWPGQHPAPLEVPPAAQAAPHAAASPARLHSPVRRAAAVRAIQVPVRQVSLGQPPVRQMARTESQAHMERRRPEVQTPQSAPQPPVRQLARTESQAHLERRRPQVQTPQPAPAAASEHASWPSKPTSSASVLAPNGRGLAAAGVARAPRRARQLVRRGAAARRRGRGRGGPPVQDLGARGVGSAEPGATRPTSGTRARRRPPQAAPPRTSRGAPLRRKQARLGPRRGRRLQRFQIAPTASSSRRHGACCAGLWPQSSWTG</sequence>
<feature type="region of interest" description="Disordered" evidence="1">
    <location>
        <begin position="1"/>
        <end position="21"/>
    </location>
</feature>
<dbReference type="Proteomes" id="UP001189429">
    <property type="component" value="Unassembled WGS sequence"/>
</dbReference>
<feature type="compositionally biased region" description="Basic residues" evidence="1">
    <location>
        <begin position="259"/>
        <end position="279"/>
    </location>
</feature>
<evidence type="ECO:0000313" key="2">
    <source>
        <dbReference type="EMBL" id="CAK0869461.1"/>
    </source>
</evidence>
<evidence type="ECO:0000313" key="3">
    <source>
        <dbReference type="Proteomes" id="UP001189429"/>
    </source>
</evidence>
<name>A0ABN9VB87_9DINO</name>
<organism evidence="2 3">
    <name type="scientific">Prorocentrum cordatum</name>
    <dbReference type="NCBI Taxonomy" id="2364126"/>
    <lineage>
        <taxon>Eukaryota</taxon>
        <taxon>Sar</taxon>
        <taxon>Alveolata</taxon>
        <taxon>Dinophyceae</taxon>
        <taxon>Prorocentrales</taxon>
        <taxon>Prorocentraceae</taxon>
        <taxon>Prorocentrum</taxon>
    </lineage>
</organism>
<reference evidence="2" key="1">
    <citation type="submission" date="2023-10" db="EMBL/GenBank/DDBJ databases">
        <authorList>
            <person name="Chen Y."/>
            <person name="Shah S."/>
            <person name="Dougan E. K."/>
            <person name="Thang M."/>
            <person name="Chan C."/>
        </authorList>
    </citation>
    <scope>NUCLEOTIDE SEQUENCE [LARGE SCALE GENOMIC DNA]</scope>
</reference>
<evidence type="ECO:0000256" key="1">
    <source>
        <dbReference type="SAM" id="MobiDB-lite"/>
    </source>
</evidence>